<gene>
    <name evidence="2" type="ORF">HMPREF9432_01775</name>
</gene>
<name>A0ABN0DN17_9FIRM</name>
<comment type="function">
    <text evidence="1">Catalyzes the epimerization of the C3' and C5'positions of dTDP-6-deoxy-D-xylo-4-hexulose, forming dTDP-6-deoxy-L-lyxo-4-hexulose.</text>
</comment>
<proteinExistence type="inferred from homology"/>
<comment type="pathway">
    <text evidence="1">Carbohydrate biosynthesis; dTDP-L-rhamnose biosynthesis.</text>
</comment>
<dbReference type="PANTHER" id="PTHR21047:SF2">
    <property type="entry name" value="THYMIDINE DIPHOSPHO-4-KETO-RHAMNOSE 3,5-EPIMERASE"/>
    <property type="match status" value="1"/>
</dbReference>
<dbReference type="InterPro" id="IPR011051">
    <property type="entry name" value="RmlC_Cupin_sf"/>
</dbReference>
<accession>A0ABN0DN17</accession>
<dbReference type="Pfam" id="PF00908">
    <property type="entry name" value="dTDP_sugar_isom"/>
    <property type="match status" value="1"/>
</dbReference>
<dbReference type="NCBIfam" id="TIGR01221">
    <property type="entry name" value="rmlC"/>
    <property type="match status" value="1"/>
</dbReference>
<dbReference type="PANTHER" id="PTHR21047">
    <property type="entry name" value="DTDP-6-DEOXY-D-GLUCOSE-3,5 EPIMERASE"/>
    <property type="match status" value="1"/>
</dbReference>
<sequence>MFDVEETALRGCVRILPAVREDSRGVFIKTFHVEVFRQLGLPTSFAEEYFSVSRRGVLRGLHFQTPPMDHEKIVCCAEGEVTDAVVDLRRSSPTYGKYALFHLKSSEGTMLYIPKGMAHGFYTRSSTALMLYQVTSVYAPACDAGIRWDTAGIPWDVEHPILSERDQSFPALADFVSPFA</sequence>
<keyword evidence="3" id="KW-1185">Reference proteome</keyword>
<dbReference type="RefSeq" id="WP_006696967.1">
    <property type="nucleotide sequence ID" value="NZ_JH376861.1"/>
</dbReference>
<comment type="subunit">
    <text evidence="1">Homodimer.</text>
</comment>
<reference evidence="2 3" key="1">
    <citation type="submission" date="2011-08" db="EMBL/GenBank/DDBJ databases">
        <title>The Genome Sequence of Selenomonas noxia F0398.</title>
        <authorList>
            <consortium name="The Broad Institute Genome Sequencing Platform"/>
            <person name="Earl A."/>
            <person name="Ward D."/>
            <person name="Feldgarden M."/>
            <person name="Gevers D."/>
            <person name="Izard J."/>
            <person name="Ganesan A."/>
            <person name="Blanton J.M."/>
            <person name="Baranova O.V."/>
            <person name="Tanner A.C."/>
            <person name="Dewhirst F.E."/>
            <person name="Young S.K."/>
            <person name="Zeng Q."/>
            <person name="Gargeya S."/>
            <person name="Fitzgerald M."/>
            <person name="Haas B."/>
            <person name="Abouelleil A."/>
            <person name="Alvarado L."/>
            <person name="Arachchi H.M."/>
            <person name="Berlin A."/>
            <person name="Brown A."/>
            <person name="Chapman S.B."/>
            <person name="Chen Z."/>
            <person name="Dunbar C."/>
            <person name="Freedman E."/>
            <person name="Gearin G."/>
            <person name="Gellesch M."/>
            <person name="Goldberg J."/>
            <person name="Griggs A."/>
            <person name="Gujja S."/>
            <person name="Heiman D."/>
            <person name="Howarth C."/>
            <person name="Larson L."/>
            <person name="Lui A."/>
            <person name="MacDonald P.J.P."/>
            <person name="Montmayeur A."/>
            <person name="Murphy C."/>
            <person name="Neiman D."/>
            <person name="Pearson M."/>
            <person name="Priest M."/>
            <person name="Roberts A."/>
            <person name="Saif S."/>
            <person name="Shea T."/>
            <person name="Shenoy N."/>
            <person name="Sisk P."/>
            <person name="Stolte C."/>
            <person name="Sykes S."/>
            <person name="Wortman J."/>
            <person name="Nusbaum C."/>
            <person name="Birren B."/>
        </authorList>
    </citation>
    <scope>NUCLEOTIDE SEQUENCE [LARGE SCALE GENOMIC DNA]</scope>
    <source>
        <strain evidence="2 3">F0398</strain>
    </source>
</reference>
<dbReference type="InterPro" id="IPR014710">
    <property type="entry name" value="RmlC-like_jellyroll"/>
</dbReference>
<dbReference type="CDD" id="cd00438">
    <property type="entry name" value="cupin_RmlC"/>
    <property type="match status" value="1"/>
</dbReference>
<dbReference type="EMBL" id="ADGH01000018">
    <property type="protein sequence ID" value="EHG23499.1"/>
    <property type="molecule type" value="Genomic_DNA"/>
</dbReference>
<dbReference type="InterPro" id="IPR000888">
    <property type="entry name" value="RmlC-like"/>
</dbReference>
<comment type="caution">
    <text evidence="2">The sequence shown here is derived from an EMBL/GenBank/DDBJ whole genome shotgun (WGS) entry which is preliminary data.</text>
</comment>
<protein>
    <recommendedName>
        <fullName evidence="1">dTDP-4-dehydrorhamnose 3,5-epimerase</fullName>
        <ecNumber evidence="1">5.1.3.13</ecNumber>
    </recommendedName>
    <alternativeName>
        <fullName evidence="1">Thymidine diphospho-4-keto-rhamnose 3,5-epimerase</fullName>
    </alternativeName>
</protein>
<dbReference type="Proteomes" id="UP000003175">
    <property type="component" value="Unassembled WGS sequence"/>
</dbReference>
<dbReference type="SUPFAM" id="SSF51182">
    <property type="entry name" value="RmlC-like cupins"/>
    <property type="match status" value="1"/>
</dbReference>
<comment type="catalytic activity">
    <reaction evidence="1">
        <text>dTDP-4-dehydro-6-deoxy-alpha-D-glucose = dTDP-4-dehydro-beta-L-rhamnose</text>
        <dbReference type="Rhea" id="RHEA:16969"/>
        <dbReference type="ChEBI" id="CHEBI:57649"/>
        <dbReference type="ChEBI" id="CHEBI:62830"/>
        <dbReference type="EC" id="5.1.3.13"/>
    </reaction>
</comment>
<comment type="similarity">
    <text evidence="1">Belongs to the dTDP-4-dehydrorhamnose 3,5-epimerase family.</text>
</comment>
<keyword evidence="1" id="KW-0413">Isomerase</keyword>
<evidence type="ECO:0000256" key="1">
    <source>
        <dbReference type="RuleBase" id="RU364069"/>
    </source>
</evidence>
<evidence type="ECO:0000313" key="2">
    <source>
        <dbReference type="EMBL" id="EHG23499.1"/>
    </source>
</evidence>
<dbReference type="Gene3D" id="2.60.120.10">
    <property type="entry name" value="Jelly Rolls"/>
    <property type="match status" value="1"/>
</dbReference>
<evidence type="ECO:0000313" key="3">
    <source>
        <dbReference type="Proteomes" id="UP000003175"/>
    </source>
</evidence>
<dbReference type="EC" id="5.1.3.13" evidence="1"/>
<organism evidence="2 3">
    <name type="scientific">Selenomonas noxia F0398</name>
    <dbReference type="NCBI Taxonomy" id="702437"/>
    <lineage>
        <taxon>Bacteria</taxon>
        <taxon>Bacillati</taxon>
        <taxon>Bacillota</taxon>
        <taxon>Negativicutes</taxon>
        <taxon>Selenomonadales</taxon>
        <taxon>Selenomonadaceae</taxon>
        <taxon>Selenomonas</taxon>
    </lineage>
</organism>